<comment type="caution">
    <text evidence="3">The sequence shown here is derived from an EMBL/GenBank/DDBJ whole genome shotgun (WGS) entry which is preliminary data.</text>
</comment>
<gene>
    <name evidence="3" type="ORF">ABFB10_14920</name>
</gene>
<dbReference type="NCBIfam" id="NF003818">
    <property type="entry name" value="PRK05409.1"/>
    <property type="match status" value="1"/>
</dbReference>
<dbReference type="RefSeq" id="WP_347167100.1">
    <property type="nucleotide sequence ID" value="NZ_JBDNCH010000002.1"/>
</dbReference>
<dbReference type="InterPro" id="IPR036237">
    <property type="entry name" value="Xyl_isomerase-like_sf"/>
</dbReference>
<reference evidence="3 4" key="1">
    <citation type="submission" date="2024-05" db="EMBL/GenBank/DDBJ databases">
        <title>Genome sequence of Ponticoccus litoralis KCCM 90028.</title>
        <authorList>
            <person name="Kim J.M."/>
            <person name="Lee J.K."/>
            <person name="Choi B.J."/>
            <person name="Bayburt H."/>
            <person name="Baek J.H."/>
            <person name="Jeon C.O."/>
        </authorList>
    </citation>
    <scope>NUCLEOTIDE SEQUENCE [LARGE SCALE GENOMIC DNA]</scope>
    <source>
        <strain evidence="3 4">KCCM 90028</strain>
    </source>
</reference>
<dbReference type="InterPro" id="IPR007801">
    <property type="entry name" value="MbnB/TglH/ChrH"/>
</dbReference>
<dbReference type="AlphaFoldDB" id="A0AAW9SBA5"/>
<name>A0AAW9SBA5_9RHOB</name>
<dbReference type="Proteomes" id="UP001428774">
    <property type="component" value="Unassembled WGS sequence"/>
</dbReference>
<comment type="similarity">
    <text evidence="1">Belongs to the UPF0276 family.</text>
</comment>
<dbReference type="PANTHER" id="PTHR42194">
    <property type="entry name" value="UPF0276 PROTEIN HI_1600"/>
    <property type="match status" value="1"/>
</dbReference>
<protein>
    <recommendedName>
        <fullName evidence="1">UPF0276 protein ABFB10_14920</fullName>
    </recommendedName>
</protein>
<dbReference type="EMBL" id="JBDNCH010000002">
    <property type="protein sequence ID" value="MEN9062094.1"/>
    <property type="molecule type" value="Genomic_DNA"/>
</dbReference>
<organism evidence="3 4">
    <name type="scientific">Ponticoccus litoralis</name>
    <dbReference type="NCBI Taxonomy" id="422297"/>
    <lineage>
        <taxon>Bacteria</taxon>
        <taxon>Pseudomonadati</taxon>
        <taxon>Pseudomonadota</taxon>
        <taxon>Alphaproteobacteria</taxon>
        <taxon>Rhodobacterales</taxon>
        <taxon>Roseobacteraceae</taxon>
        <taxon>Ponticoccus</taxon>
    </lineage>
</organism>
<proteinExistence type="inferred from homology"/>
<dbReference type="HAMAP" id="MF_00697">
    <property type="entry name" value="UPF0276"/>
    <property type="match status" value="1"/>
</dbReference>
<evidence type="ECO:0000256" key="2">
    <source>
        <dbReference type="SAM" id="MobiDB-lite"/>
    </source>
</evidence>
<feature type="region of interest" description="Disordered" evidence="2">
    <location>
        <begin position="286"/>
        <end position="310"/>
    </location>
</feature>
<evidence type="ECO:0000313" key="4">
    <source>
        <dbReference type="Proteomes" id="UP001428774"/>
    </source>
</evidence>
<dbReference type="Gene3D" id="3.20.20.150">
    <property type="entry name" value="Divalent-metal-dependent TIM barrel enzymes"/>
    <property type="match status" value="1"/>
</dbReference>
<sequence>MFDTLRDLPPLPGVGYKPQHFAALLDAPGAVGWLEIHAENYMGDGGRPLAQLRAPAERFPVSVHGVGLSIGGAAPLDRDHLARLAHLTGWLKPARFSEHLAWSTHDGAFLNDLLPLPYTDATLTRVCDHIGRVQEALGRQMLLENPSSYLAFAESTWEEPAFLAEIARRSGCGLLLDLNNVFVSAVNLGLSAEAYLDAFALEAVGEIHLGGHDEDSDEHGAPLLIDSHGRAVADPVWTLLDRVLDRVGPRPVLIEWDTDVPDWPVLEAEAARAGRAPARAAAKAGGAAPSACGLTPEVFSGPKKTGGLRA</sequence>
<keyword evidence="4" id="KW-1185">Reference proteome</keyword>
<dbReference type="PANTHER" id="PTHR42194:SF1">
    <property type="entry name" value="UPF0276 PROTEIN HI_1600"/>
    <property type="match status" value="1"/>
</dbReference>
<evidence type="ECO:0000313" key="3">
    <source>
        <dbReference type="EMBL" id="MEN9062094.1"/>
    </source>
</evidence>
<dbReference type="SUPFAM" id="SSF51658">
    <property type="entry name" value="Xylose isomerase-like"/>
    <property type="match status" value="1"/>
</dbReference>
<accession>A0AAW9SBA5</accession>
<evidence type="ECO:0000256" key="1">
    <source>
        <dbReference type="HAMAP-Rule" id="MF_00697"/>
    </source>
</evidence>
<dbReference type="Pfam" id="PF05114">
    <property type="entry name" value="MbnB_TglH_ChrH"/>
    <property type="match status" value="1"/>
</dbReference>